<comment type="function">
    <text evidence="1">Required for the efficient initiation of filament assembly.</text>
</comment>
<dbReference type="Proteomes" id="UP000451565">
    <property type="component" value="Unassembled WGS sequence"/>
</dbReference>
<dbReference type="EMBL" id="WINI01000001">
    <property type="protein sequence ID" value="MQQ99468.1"/>
    <property type="molecule type" value="Genomic_DNA"/>
</dbReference>
<evidence type="ECO:0000256" key="1">
    <source>
        <dbReference type="ARBA" id="ARBA00002397"/>
    </source>
</evidence>
<evidence type="ECO:0000313" key="4">
    <source>
        <dbReference type="EMBL" id="MQQ99468.1"/>
    </source>
</evidence>
<keyword evidence="4" id="KW-0282">Flagellum</keyword>
<dbReference type="RefSeq" id="WP_153233043.1">
    <property type="nucleotide sequence ID" value="NZ_WINI01000001.1"/>
</dbReference>
<dbReference type="SUPFAM" id="SSF140566">
    <property type="entry name" value="FlgN-like"/>
    <property type="match status" value="1"/>
</dbReference>
<dbReference type="OrthoDB" id="8776675at2"/>
<comment type="similarity">
    <text evidence="2">Belongs to the FlgN family.</text>
</comment>
<dbReference type="InterPro" id="IPR036679">
    <property type="entry name" value="FlgN-like_sf"/>
</dbReference>
<proteinExistence type="inferred from homology"/>
<name>A0A843YI77_9BURK</name>
<evidence type="ECO:0000313" key="5">
    <source>
        <dbReference type="Proteomes" id="UP000451565"/>
    </source>
</evidence>
<gene>
    <name evidence="4" type="ORF">GEV47_02055</name>
</gene>
<sequence>MIISPYAFLQHRIVEEIAAMEAYTQLLKDEAAALMEGRFSDMMEMTERKEQLVTTLVDVDQARETQLQIMGYPVSPKGANAAATAGGTSLQEAWSTLLARTAESRQHNHNNGILIHAHLELSRNAINFVHAHGQSLYGADGQHRVGLGHGKSLAAG</sequence>
<evidence type="ECO:0000256" key="3">
    <source>
        <dbReference type="ARBA" id="ARBA00022795"/>
    </source>
</evidence>
<keyword evidence="4" id="KW-0969">Cilium</keyword>
<keyword evidence="3" id="KW-1005">Bacterial flagellum biogenesis</keyword>
<dbReference type="Pfam" id="PF05130">
    <property type="entry name" value="FlgN"/>
    <property type="match status" value="1"/>
</dbReference>
<comment type="caution">
    <text evidence="4">The sequence shown here is derived from an EMBL/GenBank/DDBJ whole genome shotgun (WGS) entry which is preliminary data.</text>
</comment>
<evidence type="ECO:0000256" key="2">
    <source>
        <dbReference type="ARBA" id="ARBA00007703"/>
    </source>
</evidence>
<reference evidence="4 5" key="1">
    <citation type="submission" date="2019-10" db="EMBL/GenBank/DDBJ databases">
        <title>Glaciimonas soli sp. nov., a psychrophilic bacterium isolated from the forest soil of a high elevation mountain in Taiwan.</title>
        <authorList>
            <person name="Wang L.-T."/>
            <person name="Shieh W.Y."/>
        </authorList>
    </citation>
    <scope>NUCLEOTIDE SEQUENCE [LARGE SCALE GENOMIC DNA]</scope>
    <source>
        <strain evidence="4 5">GS1</strain>
    </source>
</reference>
<dbReference type="InterPro" id="IPR007809">
    <property type="entry name" value="FlgN-like"/>
</dbReference>
<protein>
    <submittedName>
        <fullName evidence="4">Flagellar protein FlgN</fullName>
    </submittedName>
</protein>
<keyword evidence="4" id="KW-0966">Cell projection</keyword>
<accession>A0A843YI77</accession>
<keyword evidence="5" id="KW-1185">Reference proteome</keyword>
<dbReference type="AlphaFoldDB" id="A0A843YI77"/>
<dbReference type="Gene3D" id="1.20.58.300">
    <property type="entry name" value="FlgN-like"/>
    <property type="match status" value="1"/>
</dbReference>
<dbReference type="GO" id="GO:0044780">
    <property type="term" value="P:bacterial-type flagellum assembly"/>
    <property type="evidence" value="ECO:0007669"/>
    <property type="project" value="InterPro"/>
</dbReference>
<organism evidence="4 5">
    <name type="scientific">Glaciimonas soli</name>
    <dbReference type="NCBI Taxonomy" id="2590999"/>
    <lineage>
        <taxon>Bacteria</taxon>
        <taxon>Pseudomonadati</taxon>
        <taxon>Pseudomonadota</taxon>
        <taxon>Betaproteobacteria</taxon>
        <taxon>Burkholderiales</taxon>
        <taxon>Oxalobacteraceae</taxon>
        <taxon>Glaciimonas</taxon>
    </lineage>
</organism>